<feature type="transmembrane region" description="Helical" evidence="2">
    <location>
        <begin position="12"/>
        <end position="33"/>
    </location>
</feature>
<evidence type="ECO:0000313" key="3">
    <source>
        <dbReference type="EMBL" id="PNH06288.1"/>
    </source>
</evidence>
<organism evidence="3 4">
    <name type="scientific">Tetrabaena socialis</name>
    <dbReference type="NCBI Taxonomy" id="47790"/>
    <lineage>
        <taxon>Eukaryota</taxon>
        <taxon>Viridiplantae</taxon>
        <taxon>Chlorophyta</taxon>
        <taxon>core chlorophytes</taxon>
        <taxon>Chlorophyceae</taxon>
        <taxon>CS clade</taxon>
        <taxon>Chlamydomonadales</taxon>
        <taxon>Tetrabaenaceae</taxon>
        <taxon>Tetrabaena</taxon>
    </lineage>
</organism>
<feature type="compositionally biased region" description="Basic and acidic residues" evidence="1">
    <location>
        <begin position="61"/>
        <end position="73"/>
    </location>
</feature>
<comment type="caution">
    <text evidence="3">The sequence shown here is derived from an EMBL/GenBank/DDBJ whole genome shotgun (WGS) entry which is preliminary data.</text>
</comment>
<dbReference type="PANTHER" id="PTHR36070">
    <property type="entry name" value="OSJNBA0019G23.7 PROTEIN"/>
    <property type="match status" value="1"/>
</dbReference>
<sequence>MSWLPRSKGGIALLTVASITGVAFTPVFYYMFLAPKVDTSKPMPRGMNTRGAYVNSGSRDAGPDRPISAKDLE</sequence>
<dbReference type="PANTHER" id="PTHR36070:SF1">
    <property type="entry name" value="OS04G0165500 PROTEIN"/>
    <property type="match status" value="1"/>
</dbReference>
<name>A0A2J8A1B7_9CHLO</name>
<evidence type="ECO:0000313" key="4">
    <source>
        <dbReference type="Proteomes" id="UP000236333"/>
    </source>
</evidence>
<dbReference type="Proteomes" id="UP000236333">
    <property type="component" value="Unassembled WGS sequence"/>
</dbReference>
<protein>
    <submittedName>
        <fullName evidence="3">Uncharacterized protein</fullName>
    </submittedName>
</protein>
<proteinExistence type="predicted"/>
<dbReference type="EMBL" id="PGGS01000245">
    <property type="protein sequence ID" value="PNH06288.1"/>
    <property type="molecule type" value="Genomic_DNA"/>
</dbReference>
<feature type="region of interest" description="Disordered" evidence="1">
    <location>
        <begin position="44"/>
        <end position="73"/>
    </location>
</feature>
<evidence type="ECO:0000256" key="1">
    <source>
        <dbReference type="SAM" id="MobiDB-lite"/>
    </source>
</evidence>
<evidence type="ECO:0000256" key="2">
    <source>
        <dbReference type="SAM" id="Phobius"/>
    </source>
</evidence>
<reference evidence="3 4" key="1">
    <citation type="journal article" date="2017" name="Mol. Biol. Evol.">
        <title>The 4-celled Tetrabaena socialis nuclear genome reveals the essential components for genetic control of cell number at the origin of multicellularity in the volvocine lineage.</title>
        <authorList>
            <person name="Featherston J."/>
            <person name="Arakaki Y."/>
            <person name="Hanschen E.R."/>
            <person name="Ferris P.J."/>
            <person name="Michod R.E."/>
            <person name="Olson B.J.S.C."/>
            <person name="Nozaki H."/>
            <person name="Durand P.M."/>
        </authorList>
    </citation>
    <scope>NUCLEOTIDE SEQUENCE [LARGE SCALE GENOMIC DNA]</scope>
    <source>
        <strain evidence="3 4">NIES-571</strain>
    </source>
</reference>
<keyword evidence="2" id="KW-0472">Membrane</keyword>
<keyword evidence="2" id="KW-1133">Transmembrane helix</keyword>
<accession>A0A2J8A1B7</accession>
<dbReference type="OrthoDB" id="532250at2759"/>
<dbReference type="AlphaFoldDB" id="A0A2J8A1B7"/>
<gene>
    <name evidence="3" type="ORF">TSOC_007359</name>
</gene>
<keyword evidence="4" id="KW-1185">Reference proteome</keyword>
<keyword evidence="2" id="KW-0812">Transmembrane</keyword>